<evidence type="ECO:0008006" key="2">
    <source>
        <dbReference type="Google" id="ProtNLM"/>
    </source>
</evidence>
<dbReference type="PANTHER" id="PTHR19981:SF1">
    <property type="entry name" value="RHEA, ISOFORM B"/>
    <property type="match status" value="1"/>
</dbReference>
<organism evidence="1">
    <name type="scientific">Octopus bimaculoides</name>
    <name type="common">California two-spotted octopus</name>
    <dbReference type="NCBI Taxonomy" id="37653"/>
    <lineage>
        <taxon>Eukaryota</taxon>
        <taxon>Metazoa</taxon>
        <taxon>Spiralia</taxon>
        <taxon>Lophotrochozoa</taxon>
        <taxon>Mollusca</taxon>
        <taxon>Cephalopoda</taxon>
        <taxon>Coleoidea</taxon>
        <taxon>Octopodiformes</taxon>
        <taxon>Octopoda</taxon>
        <taxon>Incirrata</taxon>
        <taxon>Octopodidae</taxon>
        <taxon>Octopus</taxon>
    </lineage>
</organism>
<reference evidence="1" key="1">
    <citation type="submission" date="2015-07" db="EMBL/GenBank/DDBJ databases">
        <title>MeaNS - Measles Nucleotide Surveillance Program.</title>
        <authorList>
            <person name="Tran T."/>
            <person name="Druce J."/>
        </authorList>
    </citation>
    <scope>NUCLEOTIDE SEQUENCE</scope>
    <source>
        <strain evidence="1">UCB-OBI-ISO-001</strain>
        <tissue evidence="1">Gonad</tissue>
    </source>
</reference>
<dbReference type="OrthoDB" id="10262320at2759"/>
<gene>
    <name evidence="1" type="ORF">OCBIM_22020473mg</name>
</gene>
<dbReference type="AlphaFoldDB" id="A0A0L8H9B2"/>
<protein>
    <recommendedName>
        <fullName evidence="2">Vinculin</fullName>
    </recommendedName>
</protein>
<dbReference type="Gene3D" id="1.20.1420.10">
    <property type="entry name" value="Talin, central domain"/>
    <property type="match status" value="1"/>
</dbReference>
<dbReference type="GO" id="GO:0005925">
    <property type="term" value="C:focal adhesion"/>
    <property type="evidence" value="ECO:0007669"/>
    <property type="project" value="TreeGrafter"/>
</dbReference>
<proteinExistence type="predicted"/>
<evidence type="ECO:0000313" key="1">
    <source>
        <dbReference type="EMBL" id="KOF85345.1"/>
    </source>
</evidence>
<dbReference type="GO" id="GO:0005886">
    <property type="term" value="C:plasma membrane"/>
    <property type="evidence" value="ECO:0007669"/>
    <property type="project" value="TreeGrafter"/>
</dbReference>
<sequence>MVTNVTSLLKTVKAVEDKTQRGTRALESTIEAISQELRVYQSPTPPDQKATAEDLIQYTKPITTATTKAVAAGNSGNQDDVIVAANIGRRAIFDLLNVCKVRILIVVVVMETGIQCQLVHRVEYKRS</sequence>
<dbReference type="STRING" id="37653.A0A0L8H9B2"/>
<dbReference type="GO" id="GO:0030036">
    <property type="term" value="P:actin cytoskeleton organization"/>
    <property type="evidence" value="ECO:0007669"/>
    <property type="project" value="TreeGrafter"/>
</dbReference>
<name>A0A0L8H9B2_OCTBM</name>
<dbReference type="GO" id="GO:0005737">
    <property type="term" value="C:cytoplasm"/>
    <property type="evidence" value="ECO:0007669"/>
    <property type="project" value="TreeGrafter"/>
</dbReference>
<accession>A0A0L8H9B2</accession>
<dbReference type="GO" id="GO:0098609">
    <property type="term" value="P:cell-cell adhesion"/>
    <property type="evidence" value="ECO:0007669"/>
    <property type="project" value="TreeGrafter"/>
</dbReference>
<dbReference type="PANTHER" id="PTHR19981">
    <property type="entry name" value="TALIN"/>
    <property type="match status" value="1"/>
</dbReference>
<dbReference type="EMBL" id="KQ418919">
    <property type="protein sequence ID" value="KOF85345.1"/>
    <property type="molecule type" value="Genomic_DNA"/>
</dbReference>
<dbReference type="GO" id="GO:0005178">
    <property type="term" value="F:integrin binding"/>
    <property type="evidence" value="ECO:0007669"/>
    <property type="project" value="TreeGrafter"/>
</dbReference>